<sequence length="111" mass="11715">MKKRFIILALISTLTLTEGVTIANAGTISKPASNVNLLSAKASVNYKAKITENMVALRKSPSTSSTRLGLLAKGTIVTVTGSSFNTGQYNWVPVTYNGISGYVVASYVQAI</sequence>
<protein>
    <recommendedName>
        <fullName evidence="2">SH3b domain-containing protein</fullName>
    </recommendedName>
</protein>
<reference evidence="3 4" key="1">
    <citation type="submission" date="2013-11" db="EMBL/GenBank/DDBJ databases">
        <title>Complete genome sequence of Clostridum sp. M2/40.</title>
        <authorList>
            <person name="Wibberg D."/>
            <person name="Puehler A."/>
            <person name="Schlueter A."/>
        </authorList>
    </citation>
    <scope>NUCLEOTIDE SEQUENCE [LARGE SCALE GENOMIC DNA]</scope>
    <source>
        <strain evidence="4">M2/40</strain>
    </source>
</reference>
<organism evidence="3 4">
    <name type="scientific">Clostridium bornimense</name>
    <dbReference type="NCBI Taxonomy" id="1216932"/>
    <lineage>
        <taxon>Bacteria</taxon>
        <taxon>Bacillati</taxon>
        <taxon>Bacillota</taxon>
        <taxon>Clostridia</taxon>
        <taxon>Eubacteriales</taxon>
        <taxon>Clostridiaceae</taxon>
        <taxon>Clostridium</taxon>
    </lineage>
</organism>
<dbReference type="RefSeq" id="WP_044040295.1">
    <property type="nucleotide sequence ID" value="NZ_HG917869.1"/>
</dbReference>
<proteinExistence type="predicted"/>
<keyword evidence="1" id="KW-0732">Signal</keyword>
<dbReference type="EMBL" id="HG917869">
    <property type="protein sequence ID" value="CDM70145.1"/>
    <property type="molecule type" value="Genomic_DNA"/>
</dbReference>
<dbReference type="OrthoDB" id="9763643at2"/>
<dbReference type="Pfam" id="PF08239">
    <property type="entry name" value="SH3_3"/>
    <property type="match status" value="1"/>
</dbReference>
<dbReference type="PATRIC" id="fig|1216932.3.peg.2996"/>
<name>W6SK30_9CLOT</name>
<dbReference type="Gene3D" id="2.30.30.40">
    <property type="entry name" value="SH3 Domains"/>
    <property type="match status" value="1"/>
</dbReference>
<dbReference type="PROSITE" id="PS51781">
    <property type="entry name" value="SH3B"/>
    <property type="match status" value="1"/>
</dbReference>
<keyword evidence="4" id="KW-1185">Reference proteome</keyword>
<feature type="chain" id="PRO_5004881053" description="SH3b domain-containing protein" evidence="1">
    <location>
        <begin position="26"/>
        <end position="111"/>
    </location>
</feature>
<evidence type="ECO:0000256" key="1">
    <source>
        <dbReference type="SAM" id="SignalP"/>
    </source>
</evidence>
<dbReference type="HOGENOM" id="CLU_2153932_0_0_9"/>
<dbReference type="SMART" id="SM00287">
    <property type="entry name" value="SH3b"/>
    <property type="match status" value="1"/>
</dbReference>
<dbReference type="KEGG" id="clt:CM240_3028"/>
<evidence type="ECO:0000259" key="2">
    <source>
        <dbReference type="PROSITE" id="PS51781"/>
    </source>
</evidence>
<evidence type="ECO:0000313" key="4">
    <source>
        <dbReference type="Proteomes" id="UP000019426"/>
    </source>
</evidence>
<dbReference type="AlphaFoldDB" id="W6SK30"/>
<gene>
    <name evidence="3" type="ORF">CM240_3028</name>
</gene>
<dbReference type="InterPro" id="IPR003646">
    <property type="entry name" value="SH3-like_bac-type"/>
</dbReference>
<dbReference type="Proteomes" id="UP000019426">
    <property type="component" value="Chromosome M2/40_rep2"/>
</dbReference>
<feature type="domain" description="SH3b" evidence="2">
    <location>
        <begin position="39"/>
        <end position="111"/>
    </location>
</feature>
<evidence type="ECO:0000313" key="3">
    <source>
        <dbReference type="EMBL" id="CDM70145.1"/>
    </source>
</evidence>
<accession>W6SK30</accession>
<feature type="signal peptide" evidence="1">
    <location>
        <begin position="1"/>
        <end position="25"/>
    </location>
</feature>